<organism evidence="4 5">
    <name type="scientific">Sinobacterium caligoides</name>
    <dbReference type="NCBI Taxonomy" id="933926"/>
    <lineage>
        <taxon>Bacteria</taxon>
        <taxon>Pseudomonadati</taxon>
        <taxon>Pseudomonadota</taxon>
        <taxon>Gammaproteobacteria</taxon>
        <taxon>Cellvibrionales</taxon>
        <taxon>Spongiibacteraceae</taxon>
        <taxon>Sinobacterium</taxon>
    </lineage>
</organism>
<keyword evidence="5" id="KW-1185">Reference proteome</keyword>
<accession>A0A3N2DDZ2</accession>
<dbReference type="Proteomes" id="UP000275394">
    <property type="component" value="Unassembled WGS sequence"/>
</dbReference>
<comment type="subcellular location">
    <subcellularLocation>
        <location evidence="1">Secreted</location>
    </subcellularLocation>
</comment>
<keyword evidence="4" id="KW-0560">Oxidoreductase</keyword>
<dbReference type="Gene3D" id="1.10.640.10">
    <property type="entry name" value="Haem peroxidase domain superfamily, animal type"/>
    <property type="match status" value="1"/>
</dbReference>
<dbReference type="GO" id="GO:0020037">
    <property type="term" value="F:heme binding"/>
    <property type="evidence" value="ECO:0007669"/>
    <property type="project" value="InterPro"/>
</dbReference>
<dbReference type="PRINTS" id="PR00457">
    <property type="entry name" value="ANPEROXIDASE"/>
</dbReference>
<evidence type="ECO:0000313" key="4">
    <source>
        <dbReference type="EMBL" id="ROR98011.1"/>
    </source>
</evidence>
<reference evidence="4 5" key="1">
    <citation type="submission" date="2018-11" db="EMBL/GenBank/DDBJ databases">
        <title>Genomic Encyclopedia of Type Strains, Phase IV (KMG-IV): sequencing the most valuable type-strain genomes for metagenomic binning, comparative biology and taxonomic classification.</title>
        <authorList>
            <person name="Goeker M."/>
        </authorList>
    </citation>
    <scope>NUCLEOTIDE SEQUENCE [LARGE SCALE GENOMIC DNA]</scope>
    <source>
        <strain evidence="4 5">DSM 100316</strain>
    </source>
</reference>
<comment type="caution">
    <text evidence="4">The sequence shown here is derived from an EMBL/GenBank/DDBJ whole genome shotgun (WGS) entry which is preliminary data.</text>
</comment>
<proteinExistence type="predicted"/>
<name>A0A3N2DDZ2_9GAMM</name>
<keyword evidence="3" id="KW-0325">Glycoprotein</keyword>
<dbReference type="Pfam" id="PF03098">
    <property type="entry name" value="An_peroxidase"/>
    <property type="match status" value="1"/>
</dbReference>
<protein>
    <submittedName>
        <fullName evidence="4">Heme peroxidase</fullName>
    </submittedName>
</protein>
<keyword evidence="4" id="KW-0575">Peroxidase</keyword>
<dbReference type="InterPro" id="IPR010255">
    <property type="entry name" value="Haem_peroxidase_sf"/>
</dbReference>
<dbReference type="EMBL" id="RKHR01000008">
    <property type="protein sequence ID" value="ROR98011.1"/>
    <property type="molecule type" value="Genomic_DNA"/>
</dbReference>
<dbReference type="AlphaFoldDB" id="A0A3N2DDZ2"/>
<dbReference type="RefSeq" id="WP_123714002.1">
    <property type="nucleotide sequence ID" value="NZ_RKHR01000008.1"/>
</dbReference>
<dbReference type="InterPro" id="IPR019791">
    <property type="entry name" value="Haem_peroxidase_animal"/>
</dbReference>
<dbReference type="PANTHER" id="PTHR11475:SF4">
    <property type="entry name" value="CHORION PEROXIDASE"/>
    <property type="match status" value="1"/>
</dbReference>
<dbReference type="GO" id="GO:0006979">
    <property type="term" value="P:response to oxidative stress"/>
    <property type="evidence" value="ECO:0007669"/>
    <property type="project" value="InterPro"/>
</dbReference>
<dbReference type="PANTHER" id="PTHR11475">
    <property type="entry name" value="OXIDASE/PEROXIDASE"/>
    <property type="match status" value="1"/>
</dbReference>
<dbReference type="GO" id="GO:0004601">
    <property type="term" value="F:peroxidase activity"/>
    <property type="evidence" value="ECO:0007669"/>
    <property type="project" value="UniProtKB-KW"/>
</dbReference>
<dbReference type="PROSITE" id="PS50292">
    <property type="entry name" value="PEROXIDASE_3"/>
    <property type="match status" value="1"/>
</dbReference>
<dbReference type="InterPro" id="IPR037120">
    <property type="entry name" value="Haem_peroxidase_sf_animal"/>
</dbReference>
<sequence length="643" mass="71543">MIKRLNRKAISRHGLISTPIIATLLLISPAINAYDCDTNSPYRKLDGSCNNLFIPSLGKNETTFKRKFLINNLPDKGDVISGTDFIALDLPAPRAVSNAINDIQPLRYSQQQLSLMFVIFGQFLAHDLVDEEVDLGEFTTTGDFRDANTAGYPGLYYSPDDSGILNYENAIDSELVVDGDVYLAMQASKCVKNRRGGCEFTNRVTHLVDASNIYGSDKDQAAGLRSFTGGLLKTASYDIPVFGAPDFVPPVHLDNLPVTYADGCNNLRKVLTELTHTPDEVVTCVGDSRGHENVMLTAIHVIWMREHNRKALELALKYPTWSDEKLYQEARKYTSALYSKIVYEDWLPALLGSQSNKMKAYQGYSPWIDSRIDLAFSSSAFRVGHSMIPERVMPQDACLNSTINAPAPFNSLQLAGGTGGPFNIFVLLGITKGVDPVLRHMALTTAFEIDTRVENAIRNIPTRNVLFDTLATNLNRARMNGIESYLQLRWLYNKEVNNKIYGLPGCPASQWFTSTNDPLSCFTHLTGKDSDQLQLAETLQTLYGKVKKIDAWVGLMSEPHVENSSVGHTLANMFVDQFSNLRDGDRFYYKNKHFDTVALATIESTSFADIVQRNSDIKRLPSNAFVSPLPSVISDYKADDCLD</sequence>
<evidence type="ECO:0000313" key="5">
    <source>
        <dbReference type="Proteomes" id="UP000275394"/>
    </source>
</evidence>
<dbReference type="GO" id="GO:0005576">
    <property type="term" value="C:extracellular region"/>
    <property type="evidence" value="ECO:0007669"/>
    <property type="project" value="UniProtKB-SubCell"/>
</dbReference>
<evidence type="ECO:0000256" key="3">
    <source>
        <dbReference type="ARBA" id="ARBA00023180"/>
    </source>
</evidence>
<gene>
    <name evidence="4" type="ORF">EDC56_3682</name>
</gene>
<evidence type="ECO:0000256" key="1">
    <source>
        <dbReference type="ARBA" id="ARBA00004613"/>
    </source>
</evidence>
<dbReference type="OrthoDB" id="9765610at2"/>
<keyword evidence="2" id="KW-0964">Secreted</keyword>
<dbReference type="SUPFAM" id="SSF48113">
    <property type="entry name" value="Heme-dependent peroxidases"/>
    <property type="match status" value="1"/>
</dbReference>
<evidence type="ECO:0000256" key="2">
    <source>
        <dbReference type="ARBA" id="ARBA00022525"/>
    </source>
</evidence>